<keyword evidence="6 8" id="KW-0472">Membrane</keyword>
<feature type="transmembrane region" description="Helical" evidence="8">
    <location>
        <begin position="571"/>
        <end position="596"/>
    </location>
</feature>
<dbReference type="PROSITE" id="PS50297">
    <property type="entry name" value="ANK_REP_REGION"/>
    <property type="match status" value="4"/>
</dbReference>
<evidence type="ECO:0000313" key="12">
    <source>
        <dbReference type="Proteomes" id="UP001187192"/>
    </source>
</evidence>
<comment type="caution">
    <text evidence="11">The sequence shown here is derived from an EMBL/GenBank/DDBJ whole genome shotgun (WGS) entry which is preliminary data.</text>
</comment>
<evidence type="ECO:0000256" key="7">
    <source>
        <dbReference type="PROSITE-ProRule" id="PRU00023"/>
    </source>
</evidence>
<accession>A0AA87Z8P3</accession>
<keyword evidence="3" id="KW-0677">Repeat</keyword>
<keyword evidence="4 8" id="KW-1133">Transmembrane helix</keyword>
<dbReference type="InterPro" id="IPR036770">
    <property type="entry name" value="Ankyrin_rpt-contain_sf"/>
</dbReference>
<keyword evidence="5 7" id="KW-0040">ANK repeat</keyword>
<reference evidence="11" key="1">
    <citation type="submission" date="2023-07" db="EMBL/GenBank/DDBJ databases">
        <title>draft genome sequence of fig (Ficus carica).</title>
        <authorList>
            <person name="Takahashi T."/>
            <person name="Nishimura K."/>
        </authorList>
    </citation>
    <scope>NUCLEOTIDE SEQUENCE</scope>
</reference>
<dbReference type="GO" id="GO:0005886">
    <property type="term" value="C:plasma membrane"/>
    <property type="evidence" value="ECO:0007669"/>
    <property type="project" value="TreeGrafter"/>
</dbReference>
<organism evidence="11 12">
    <name type="scientific">Ficus carica</name>
    <name type="common">Common fig</name>
    <dbReference type="NCBI Taxonomy" id="3494"/>
    <lineage>
        <taxon>Eukaryota</taxon>
        <taxon>Viridiplantae</taxon>
        <taxon>Streptophyta</taxon>
        <taxon>Embryophyta</taxon>
        <taxon>Tracheophyta</taxon>
        <taxon>Spermatophyta</taxon>
        <taxon>Magnoliopsida</taxon>
        <taxon>eudicotyledons</taxon>
        <taxon>Gunneridae</taxon>
        <taxon>Pentapetalae</taxon>
        <taxon>rosids</taxon>
        <taxon>fabids</taxon>
        <taxon>Rosales</taxon>
        <taxon>Moraceae</taxon>
        <taxon>Ficeae</taxon>
        <taxon>Ficus</taxon>
    </lineage>
</organism>
<proteinExistence type="predicted"/>
<sequence>MDPEIYNGAIYGSSDLSEKLTEAGSNIYLGQVTSQNNTILHVAAKSGQSKLAEDVLYSNSSLLHETNMKGNTALHIAARLGHLEMIRLLLNKAKEQELEANRSLMRMANLKGDTALHEAVRNGHYEAAMLLIDEDRDLTCFVNNVGESPLFLAVDRGFYKVALHVLETAPKCTYGGRNGMNALHAAVIRTHKSNQFKSTDKQTLPLLWNKRSYIYQFISSHFKFLLSKHELVITGADFVGKVLKKCPSSMVEADGFGWIPLHYAAHLGNVEVVELFLEINHSSIVYIKDKQGMSALHISAKEGHVDVMKSIITKCPDTCELIDDKDRTALHVAVESRKKNAVKFFLQTLAFQDLINEQDKKGNTPLHIAALRGHAKILEMLARDPRVDKGALNKAGMTTVDIIQSSNQLRELEILKTLSMAALEIKGALPSLEQKVIRVSSEAEKIYVKDYELLRDMESKYKGKMVEASDYTAATNYYKEDEPEKNSLDLKNMAGLNLLVSTIIVTVTFAAAFSMPGGYNEKGMAISSGKKAFKMFLLFNSLAFGCSAASMFVHFLAAAWPRRLCFTYPTYCVTILTELSLVGIALAFVHGSLAVFPNNSGLANLATNSVLLSFSIPILYFCLKIGYNAYSLFKGHGLSSKKGCYKRG</sequence>
<feature type="repeat" description="ANK" evidence="7">
    <location>
        <begin position="111"/>
        <end position="138"/>
    </location>
</feature>
<protein>
    <recommendedName>
        <fullName evidence="9">PGG domain-containing protein</fullName>
    </recommendedName>
</protein>
<keyword evidence="12" id="KW-1185">Reference proteome</keyword>
<dbReference type="PANTHER" id="PTHR24186:SF50">
    <property type="entry name" value="ANKYRIN REPEAT-CONTAINING PROTEIN ITN1-LIKE ISOFORM X1"/>
    <property type="match status" value="1"/>
</dbReference>
<dbReference type="EMBL" id="BTGU01001630">
    <property type="protein sequence ID" value="GMN26726.1"/>
    <property type="molecule type" value="Genomic_DNA"/>
</dbReference>
<keyword evidence="2 8" id="KW-0812">Transmembrane</keyword>
<evidence type="ECO:0000256" key="6">
    <source>
        <dbReference type="ARBA" id="ARBA00023136"/>
    </source>
</evidence>
<dbReference type="AlphaFoldDB" id="A0AA87Z8P3"/>
<dbReference type="InterPro" id="IPR026961">
    <property type="entry name" value="PGG_dom"/>
</dbReference>
<evidence type="ECO:0000256" key="1">
    <source>
        <dbReference type="ARBA" id="ARBA00004141"/>
    </source>
</evidence>
<comment type="subcellular location">
    <subcellularLocation>
        <location evidence="1">Membrane</location>
        <topology evidence="1">Multi-pass membrane protein</topology>
    </subcellularLocation>
</comment>
<evidence type="ECO:0000313" key="10">
    <source>
        <dbReference type="EMBL" id="GMN26726.1"/>
    </source>
</evidence>
<feature type="transmembrane region" description="Helical" evidence="8">
    <location>
        <begin position="535"/>
        <end position="559"/>
    </location>
</feature>
<feature type="repeat" description="ANK" evidence="7">
    <location>
        <begin position="69"/>
        <end position="101"/>
    </location>
</feature>
<dbReference type="Pfam" id="PF13962">
    <property type="entry name" value="PGG"/>
    <property type="match status" value="1"/>
</dbReference>
<evidence type="ECO:0000256" key="8">
    <source>
        <dbReference type="SAM" id="Phobius"/>
    </source>
</evidence>
<dbReference type="PANTHER" id="PTHR24186">
    <property type="entry name" value="PROTEIN PHOSPHATASE 1 REGULATORY SUBUNIT"/>
    <property type="match status" value="1"/>
</dbReference>
<dbReference type="InterPro" id="IPR002110">
    <property type="entry name" value="Ankyrin_rpt"/>
</dbReference>
<name>A0AA87Z8P3_FICCA</name>
<feature type="repeat" description="ANK" evidence="7">
    <location>
        <begin position="256"/>
        <end position="278"/>
    </location>
</feature>
<evidence type="ECO:0000256" key="5">
    <source>
        <dbReference type="ARBA" id="ARBA00023043"/>
    </source>
</evidence>
<dbReference type="EMBL" id="BTGU01001630">
    <property type="protein sequence ID" value="GMN26730.1"/>
    <property type="molecule type" value="Genomic_DNA"/>
</dbReference>
<evidence type="ECO:0000256" key="3">
    <source>
        <dbReference type="ARBA" id="ARBA00022737"/>
    </source>
</evidence>
<feature type="transmembrane region" description="Helical" evidence="8">
    <location>
        <begin position="602"/>
        <end position="623"/>
    </location>
</feature>
<dbReference type="Proteomes" id="UP001187192">
    <property type="component" value="Unassembled WGS sequence"/>
</dbReference>
<feature type="repeat" description="ANK" evidence="7">
    <location>
        <begin position="361"/>
        <end position="381"/>
    </location>
</feature>
<evidence type="ECO:0000256" key="4">
    <source>
        <dbReference type="ARBA" id="ARBA00022989"/>
    </source>
</evidence>
<evidence type="ECO:0000259" key="9">
    <source>
        <dbReference type="Pfam" id="PF13962"/>
    </source>
</evidence>
<feature type="transmembrane region" description="Helical" evidence="8">
    <location>
        <begin position="494"/>
        <end position="515"/>
    </location>
</feature>
<dbReference type="PROSITE" id="PS50088">
    <property type="entry name" value="ANK_REPEAT"/>
    <property type="match status" value="4"/>
</dbReference>
<evidence type="ECO:0000256" key="2">
    <source>
        <dbReference type="ARBA" id="ARBA00022692"/>
    </source>
</evidence>
<feature type="domain" description="PGG" evidence="9">
    <location>
        <begin position="490"/>
        <end position="594"/>
    </location>
</feature>
<dbReference type="SMART" id="SM00248">
    <property type="entry name" value="ANK"/>
    <property type="match status" value="8"/>
</dbReference>
<dbReference type="Gene3D" id="1.25.40.20">
    <property type="entry name" value="Ankyrin repeat-containing domain"/>
    <property type="match status" value="1"/>
</dbReference>
<dbReference type="SUPFAM" id="SSF48403">
    <property type="entry name" value="Ankyrin repeat"/>
    <property type="match status" value="2"/>
</dbReference>
<dbReference type="Pfam" id="PF12796">
    <property type="entry name" value="Ank_2"/>
    <property type="match status" value="4"/>
</dbReference>
<evidence type="ECO:0000313" key="11">
    <source>
        <dbReference type="EMBL" id="GMN26730.1"/>
    </source>
</evidence>
<gene>
    <name evidence="10" type="ORF">TIFTF001_040899</name>
    <name evidence="11" type="ORF">TIFTF001_040901</name>
</gene>